<dbReference type="Pfam" id="PF00330">
    <property type="entry name" value="Aconitase"/>
    <property type="match status" value="1"/>
</dbReference>
<name>A0ABR7YY59_9PSED</name>
<evidence type="ECO:0000256" key="1">
    <source>
        <dbReference type="ARBA" id="ARBA00000491"/>
    </source>
</evidence>
<evidence type="ECO:0000256" key="7">
    <source>
        <dbReference type="ARBA" id="ARBA00022605"/>
    </source>
</evidence>
<comment type="function">
    <text evidence="2 13">Catalyzes the isomerization between 2-isopropylmalate and 3-isopropylmalate, via the formation of 2-isopropylmaleate.</text>
</comment>
<dbReference type="NCBIfam" id="NF004016">
    <property type="entry name" value="PRK05478.1"/>
    <property type="match status" value="1"/>
</dbReference>
<dbReference type="GO" id="GO:0003861">
    <property type="term" value="F:3-isopropylmalate dehydratase activity"/>
    <property type="evidence" value="ECO:0007669"/>
    <property type="project" value="UniProtKB-EC"/>
</dbReference>
<dbReference type="InterPro" id="IPR004430">
    <property type="entry name" value="3-IsopropMal_deHydase_lsu"/>
</dbReference>
<keyword evidence="6 13" id="KW-0004">4Fe-4S</keyword>
<comment type="subunit">
    <text evidence="4 13">Heterodimer of LeuC and LeuD.</text>
</comment>
<evidence type="ECO:0000256" key="12">
    <source>
        <dbReference type="ARBA" id="ARBA00023304"/>
    </source>
</evidence>
<dbReference type="EMBL" id="JAAOCA010000005">
    <property type="protein sequence ID" value="MBD1598144.1"/>
    <property type="molecule type" value="Genomic_DNA"/>
</dbReference>
<keyword evidence="5 13" id="KW-0432">Leucine biosynthesis</keyword>
<evidence type="ECO:0000256" key="5">
    <source>
        <dbReference type="ARBA" id="ARBA00022430"/>
    </source>
</evidence>
<dbReference type="InterPro" id="IPR036008">
    <property type="entry name" value="Aconitase_4Fe-4S_dom"/>
</dbReference>
<protein>
    <recommendedName>
        <fullName evidence="13">3-isopropylmalate dehydratase large subunit</fullName>
        <ecNumber evidence="13">4.2.1.33</ecNumber>
    </recommendedName>
    <alternativeName>
        <fullName evidence="13">Alpha-IPM isomerase</fullName>
        <shortName evidence="13">IPMI</shortName>
    </alternativeName>
    <alternativeName>
        <fullName evidence="13">Isopropylmalate isomerase</fullName>
    </alternativeName>
</protein>
<keyword evidence="12 13" id="KW-0100">Branched-chain amino acid biosynthesis</keyword>
<comment type="catalytic activity">
    <reaction evidence="1 13">
        <text>(2R,3S)-3-isopropylmalate = (2S)-2-isopropylmalate</text>
        <dbReference type="Rhea" id="RHEA:32287"/>
        <dbReference type="ChEBI" id="CHEBI:1178"/>
        <dbReference type="ChEBI" id="CHEBI:35121"/>
        <dbReference type="EC" id="4.2.1.33"/>
    </reaction>
</comment>
<evidence type="ECO:0000259" key="14">
    <source>
        <dbReference type="Pfam" id="PF00330"/>
    </source>
</evidence>
<dbReference type="PANTHER" id="PTHR43822">
    <property type="entry name" value="HOMOACONITASE, MITOCHONDRIAL-RELATED"/>
    <property type="match status" value="1"/>
</dbReference>
<keyword evidence="8 13" id="KW-0479">Metal-binding</keyword>
<dbReference type="InterPro" id="IPR033941">
    <property type="entry name" value="IPMI_cat"/>
</dbReference>
<dbReference type="NCBIfam" id="TIGR00170">
    <property type="entry name" value="leuC"/>
    <property type="match status" value="1"/>
</dbReference>
<keyword evidence="11 13" id="KW-0456">Lyase</keyword>
<dbReference type="RefSeq" id="WP_190418178.1">
    <property type="nucleotide sequence ID" value="NZ_JAAOCA010000005.1"/>
</dbReference>
<sequence length="477" mass="50873">MAGKTLYDKLWDSHVVKQRDDGSSLIYIDRHIVHEVTSPQAFEGLRLASRKVWRVDSIVATPDHNVPTTPDRKGGIEAIADEVSRLQVQTLDDNCEEYGITEFTMNDPRQGIVHVIGPEQGATLPGMTVVCGDSHTSTHGAFGALAHGIGTSEVEHVLATQCLVAKKMKNMQVLVEGALPVGVTAKDIVLAVIGKIGTAGGNGHAMEFAGSAIRELSMEGRMTLCNMSIEAGARVGMVACDAKTIAYVKGRPFAPSGEQWEQAVAAWSGLKSDDDAVFDTVVRMEAAQIKPQVSWGTSPEMVLAVDQNVPDPAREPDLIKRGSIERALKYMGLRANQPITEIQLDRVFIGSCTNSRIEDLRAAAEVAKGRKVAASVKQAIVVPGSGLVKAQAEQEGLDKVFIAAGFEWREPGCSMCLAMNPDRLESGEHCASTSNRNFEGRQGAGGRTHLVSPAMAAAAAVAGHFVDVRELTQGSAA</sequence>
<evidence type="ECO:0000256" key="6">
    <source>
        <dbReference type="ARBA" id="ARBA00022485"/>
    </source>
</evidence>
<evidence type="ECO:0000256" key="4">
    <source>
        <dbReference type="ARBA" id="ARBA00011271"/>
    </source>
</evidence>
<keyword evidence="9 13" id="KW-0408">Iron</keyword>
<evidence type="ECO:0000256" key="11">
    <source>
        <dbReference type="ARBA" id="ARBA00023239"/>
    </source>
</evidence>
<feature type="domain" description="Aconitase/3-isopropylmalate dehydratase large subunit alpha/beta/alpha" evidence="14">
    <location>
        <begin position="8"/>
        <end position="463"/>
    </location>
</feature>
<keyword evidence="16" id="KW-1185">Reference proteome</keyword>
<dbReference type="InterPro" id="IPR018136">
    <property type="entry name" value="Aconitase_4Fe-4S_BS"/>
</dbReference>
<evidence type="ECO:0000256" key="13">
    <source>
        <dbReference type="HAMAP-Rule" id="MF_01026"/>
    </source>
</evidence>
<dbReference type="PROSITE" id="PS00450">
    <property type="entry name" value="ACONITASE_1"/>
    <property type="match status" value="1"/>
</dbReference>
<dbReference type="EC" id="4.2.1.33" evidence="13"/>
<evidence type="ECO:0000256" key="10">
    <source>
        <dbReference type="ARBA" id="ARBA00023014"/>
    </source>
</evidence>
<dbReference type="Gene3D" id="3.30.499.10">
    <property type="entry name" value="Aconitase, domain 3"/>
    <property type="match status" value="2"/>
</dbReference>
<feature type="binding site" evidence="13">
    <location>
        <position position="352"/>
    </location>
    <ligand>
        <name>[4Fe-4S] cluster</name>
        <dbReference type="ChEBI" id="CHEBI:49883"/>
    </ligand>
</feature>
<evidence type="ECO:0000256" key="8">
    <source>
        <dbReference type="ARBA" id="ARBA00022723"/>
    </source>
</evidence>
<comment type="pathway">
    <text evidence="3 13">Amino-acid biosynthesis; L-leucine biosynthesis; L-leucine from 3-methyl-2-oxobutanoate: step 2/4.</text>
</comment>
<organism evidence="15 16">
    <name type="scientific">Pseudomonas typographi</name>
    <dbReference type="NCBI Taxonomy" id="2715964"/>
    <lineage>
        <taxon>Bacteria</taxon>
        <taxon>Pseudomonadati</taxon>
        <taxon>Pseudomonadota</taxon>
        <taxon>Gammaproteobacteria</taxon>
        <taxon>Pseudomonadales</taxon>
        <taxon>Pseudomonadaceae</taxon>
        <taxon>Pseudomonas</taxon>
    </lineage>
</organism>
<dbReference type="PROSITE" id="PS01244">
    <property type="entry name" value="ACONITASE_2"/>
    <property type="match status" value="1"/>
</dbReference>
<dbReference type="SUPFAM" id="SSF53732">
    <property type="entry name" value="Aconitase iron-sulfur domain"/>
    <property type="match status" value="1"/>
</dbReference>
<dbReference type="Proteomes" id="UP000805841">
    <property type="component" value="Unassembled WGS sequence"/>
</dbReference>
<dbReference type="CDD" id="cd01583">
    <property type="entry name" value="IPMI"/>
    <property type="match status" value="1"/>
</dbReference>
<feature type="binding site" evidence="13">
    <location>
        <position position="413"/>
    </location>
    <ligand>
        <name>[4Fe-4S] cluster</name>
        <dbReference type="ChEBI" id="CHEBI:49883"/>
    </ligand>
</feature>
<dbReference type="PRINTS" id="PR00415">
    <property type="entry name" value="ACONITASE"/>
</dbReference>
<evidence type="ECO:0000256" key="2">
    <source>
        <dbReference type="ARBA" id="ARBA00002695"/>
    </source>
</evidence>
<comment type="similarity">
    <text evidence="13">Belongs to the aconitase/IPM isomerase family. LeuC type 1 subfamily.</text>
</comment>
<evidence type="ECO:0000313" key="16">
    <source>
        <dbReference type="Proteomes" id="UP000805841"/>
    </source>
</evidence>
<dbReference type="InterPro" id="IPR001030">
    <property type="entry name" value="Acoase/IPM_deHydtase_lsu_aba"/>
</dbReference>
<proteinExistence type="inferred from homology"/>
<dbReference type="InterPro" id="IPR015931">
    <property type="entry name" value="Acnase/IPM_dHydase_lsu_aba_1/3"/>
</dbReference>
<evidence type="ECO:0000256" key="9">
    <source>
        <dbReference type="ARBA" id="ARBA00023004"/>
    </source>
</evidence>
<evidence type="ECO:0000313" key="15">
    <source>
        <dbReference type="EMBL" id="MBD1598144.1"/>
    </source>
</evidence>
<evidence type="ECO:0000256" key="3">
    <source>
        <dbReference type="ARBA" id="ARBA00004729"/>
    </source>
</evidence>
<dbReference type="HAMAP" id="MF_01026">
    <property type="entry name" value="LeuC_type1"/>
    <property type="match status" value="1"/>
</dbReference>
<dbReference type="InterPro" id="IPR050067">
    <property type="entry name" value="IPM_dehydratase_rel_enz"/>
</dbReference>
<feature type="binding site" evidence="13">
    <location>
        <position position="416"/>
    </location>
    <ligand>
        <name>[4Fe-4S] cluster</name>
        <dbReference type="ChEBI" id="CHEBI:49883"/>
    </ligand>
</feature>
<gene>
    <name evidence="13 15" type="primary">leuC</name>
    <name evidence="15" type="ORF">HAQ05_05410</name>
</gene>
<keyword evidence="7 13" id="KW-0028">Amino-acid biosynthesis</keyword>
<comment type="cofactor">
    <cofactor evidence="13">
        <name>[4Fe-4S] cluster</name>
        <dbReference type="ChEBI" id="CHEBI:49883"/>
    </cofactor>
    <text evidence="13">Binds 1 [4Fe-4S] cluster per subunit.</text>
</comment>
<keyword evidence="10 13" id="KW-0411">Iron-sulfur</keyword>
<accession>A0ABR7YY59</accession>
<dbReference type="PANTHER" id="PTHR43822:SF9">
    <property type="entry name" value="3-ISOPROPYLMALATE DEHYDRATASE"/>
    <property type="match status" value="1"/>
</dbReference>
<comment type="caution">
    <text evidence="15">The sequence shown here is derived from an EMBL/GenBank/DDBJ whole genome shotgun (WGS) entry which is preliminary data.</text>
</comment>
<reference evidence="15 16" key="1">
    <citation type="journal article" date="2020" name="Insects">
        <title>Bacteria Belonging to Pseudomonas typographi sp. nov. from the Bark Beetle Ips typographus Have Genomic Potential to Aid in the Host Ecology.</title>
        <authorList>
            <person name="Peral-Aranega E."/>
            <person name="Saati-Santamaria Z."/>
            <person name="Kolarik M."/>
            <person name="Rivas R."/>
            <person name="Garcia-Fraile P."/>
        </authorList>
    </citation>
    <scope>NUCLEOTIDE SEQUENCE [LARGE SCALE GENOMIC DNA]</scope>
    <source>
        <strain evidence="15 16">CA3A</strain>
    </source>
</reference>
<dbReference type="NCBIfam" id="NF009116">
    <property type="entry name" value="PRK12466.1"/>
    <property type="match status" value="1"/>
</dbReference>